<dbReference type="CDD" id="cd20625">
    <property type="entry name" value="CYP164-like"/>
    <property type="match status" value="1"/>
</dbReference>
<dbReference type="PANTHER" id="PTHR46696">
    <property type="entry name" value="P450, PUTATIVE (EUROFUNG)-RELATED"/>
    <property type="match status" value="1"/>
</dbReference>
<dbReference type="Proteomes" id="UP001500457">
    <property type="component" value="Unassembled WGS sequence"/>
</dbReference>
<dbReference type="Pfam" id="PF00067">
    <property type="entry name" value="p450"/>
    <property type="match status" value="1"/>
</dbReference>
<dbReference type="InterPro" id="IPR002397">
    <property type="entry name" value="Cyt_P450_B"/>
</dbReference>
<organism evidence="3 4">
    <name type="scientific">Actinomycetospora straminea</name>
    <dbReference type="NCBI Taxonomy" id="663607"/>
    <lineage>
        <taxon>Bacteria</taxon>
        <taxon>Bacillati</taxon>
        <taxon>Actinomycetota</taxon>
        <taxon>Actinomycetes</taxon>
        <taxon>Pseudonocardiales</taxon>
        <taxon>Pseudonocardiaceae</taxon>
        <taxon>Actinomycetospora</taxon>
    </lineage>
</organism>
<proteinExistence type="inferred from homology"/>
<dbReference type="PANTHER" id="PTHR46696:SF1">
    <property type="entry name" value="CYTOCHROME P450 YJIB-RELATED"/>
    <property type="match status" value="1"/>
</dbReference>
<dbReference type="InterPro" id="IPR036396">
    <property type="entry name" value="Cyt_P450_sf"/>
</dbReference>
<keyword evidence="2" id="KW-0479">Metal-binding</keyword>
<dbReference type="PROSITE" id="PS00086">
    <property type="entry name" value="CYTOCHROME_P450"/>
    <property type="match status" value="1"/>
</dbReference>
<protein>
    <recommendedName>
        <fullName evidence="5">Cytochrome P450</fullName>
    </recommendedName>
</protein>
<name>A0ABP9F2M9_9PSEU</name>
<sequence>MASTLALNVRKPPTITRLPRRPDPRQDRVMDLRRDVALGARLAVMRAGGLAMAAAGDPVLRLLHRPWIDDPTSVHRQLLQGPQPYASRTGVLVVATHALCRDLVRDRRFLVRPRDGGSLGGSVAGARDPLLEPVDLSFLGMDPPEHTRLRRLVGGWFTPARVEAYEPLVVRLAERLVDDAVRRERFDLVAAVATPLPVAVIAELLGVPDEHAASFARWGRSVGAGLGGVRSARALHRLDAAVGELRGLLGDLLARRRHDPSDDLLSHLAAQDADVEETISLAALLLLAGFETTSTLLGNAVAAMTDAREPWARLAADPARAADAVEESLRFDAPIRFTARTPHETVSLGERDVAPDTVVLAMLGAAGHDPAVHADPDVFDLDRPTRGEHLAFSGGIHYCLGAPLARLEARVALAALAERMPTLHRTRGAVRRRSLLLRSYLRLPVAA</sequence>
<keyword evidence="2" id="KW-0503">Monooxygenase</keyword>
<accession>A0ABP9F2M9</accession>
<evidence type="ECO:0000313" key="4">
    <source>
        <dbReference type="Proteomes" id="UP001500457"/>
    </source>
</evidence>
<reference evidence="4" key="1">
    <citation type="journal article" date="2019" name="Int. J. Syst. Evol. Microbiol.">
        <title>The Global Catalogue of Microorganisms (GCM) 10K type strain sequencing project: providing services to taxonomists for standard genome sequencing and annotation.</title>
        <authorList>
            <consortium name="The Broad Institute Genomics Platform"/>
            <consortium name="The Broad Institute Genome Sequencing Center for Infectious Disease"/>
            <person name="Wu L."/>
            <person name="Ma J."/>
        </authorList>
    </citation>
    <scope>NUCLEOTIDE SEQUENCE [LARGE SCALE GENOMIC DNA]</scope>
    <source>
        <strain evidence="4">JCM 17983</strain>
    </source>
</reference>
<dbReference type="SUPFAM" id="SSF48264">
    <property type="entry name" value="Cytochrome P450"/>
    <property type="match status" value="1"/>
</dbReference>
<dbReference type="InterPro" id="IPR017972">
    <property type="entry name" value="Cyt_P450_CS"/>
</dbReference>
<keyword evidence="4" id="KW-1185">Reference proteome</keyword>
<dbReference type="InterPro" id="IPR001128">
    <property type="entry name" value="Cyt_P450"/>
</dbReference>
<keyword evidence="2" id="KW-0560">Oxidoreductase</keyword>
<dbReference type="EMBL" id="BAABHQ010000023">
    <property type="protein sequence ID" value="GAA4892828.1"/>
    <property type="molecule type" value="Genomic_DNA"/>
</dbReference>
<evidence type="ECO:0000313" key="3">
    <source>
        <dbReference type="EMBL" id="GAA4892828.1"/>
    </source>
</evidence>
<gene>
    <name evidence="3" type="ORF">GCM10023203_53560</name>
</gene>
<keyword evidence="2" id="KW-0408">Iron</keyword>
<evidence type="ECO:0008006" key="5">
    <source>
        <dbReference type="Google" id="ProtNLM"/>
    </source>
</evidence>
<keyword evidence="2" id="KW-0349">Heme</keyword>
<comment type="caution">
    <text evidence="3">The sequence shown here is derived from an EMBL/GenBank/DDBJ whole genome shotgun (WGS) entry which is preliminary data.</text>
</comment>
<dbReference type="PRINTS" id="PR00359">
    <property type="entry name" value="BP450"/>
</dbReference>
<evidence type="ECO:0000256" key="2">
    <source>
        <dbReference type="RuleBase" id="RU000461"/>
    </source>
</evidence>
<evidence type="ECO:0000256" key="1">
    <source>
        <dbReference type="ARBA" id="ARBA00010617"/>
    </source>
</evidence>
<comment type="similarity">
    <text evidence="1 2">Belongs to the cytochrome P450 family.</text>
</comment>
<dbReference type="Gene3D" id="1.10.630.10">
    <property type="entry name" value="Cytochrome P450"/>
    <property type="match status" value="1"/>
</dbReference>